<evidence type="ECO:0000313" key="2">
    <source>
        <dbReference type="Proteomes" id="UP000265520"/>
    </source>
</evidence>
<dbReference type="EMBL" id="LXQA010554702">
    <property type="protein sequence ID" value="MCI58966.1"/>
    <property type="molecule type" value="Genomic_DNA"/>
</dbReference>
<proteinExistence type="predicted"/>
<protein>
    <submittedName>
        <fullName evidence="1">Uncharacterized protein</fullName>
    </submittedName>
</protein>
<accession>A0A392TFQ3</accession>
<organism evidence="1 2">
    <name type="scientific">Trifolium medium</name>
    <dbReference type="NCBI Taxonomy" id="97028"/>
    <lineage>
        <taxon>Eukaryota</taxon>
        <taxon>Viridiplantae</taxon>
        <taxon>Streptophyta</taxon>
        <taxon>Embryophyta</taxon>
        <taxon>Tracheophyta</taxon>
        <taxon>Spermatophyta</taxon>
        <taxon>Magnoliopsida</taxon>
        <taxon>eudicotyledons</taxon>
        <taxon>Gunneridae</taxon>
        <taxon>Pentapetalae</taxon>
        <taxon>rosids</taxon>
        <taxon>fabids</taxon>
        <taxon>Fabales</taxon>
        <taxon>Fabaceae</taxon>
        <taxon>Papilionoideae</taxon>
        <taxon>50 kb inversion clade</taxon>
        <taxon>NPAAA clade</taxon>
        <taxon>Hologalegina</taxon>
        <taxon>IRL clade</taxon>
        <taxon>Trifolieae</taxon>
        <taxon>Trifolium</taxon>
    </lineage>
</organism>
<dbReference type="AlphaFoldDB" id="A0A392TFQ3"/>
<comment type="caution">
    <text evidence="1">The sequence shown here is derived from an EMBL/GenBank/DDBJ whole genome shotgun (WGS) entry which is preliminary data.</text>
</comment>
<dbReference type="Proteomes" id="UP000265520">
    <property type="component" value="Unassembled WGS sequence"/>
</dbReference>
<feature type="non-terminal residue" evidence="1">
    <location>
        <position position="81"/>
    </location>
</feature>
<keyword evidence="2" id="KW-1185">Reference proteome</keyword>
<evidence type="ECO:0000313" key="1">
    <source>
        <dbReference type="EMBL" id="MCI58966.1"/>
    </source>
</evidence>
<reference evidence="1 2" key="1">
    <citation type="journal article" date="2018" name="Front. Plant Sci.">
        <title>Red Clover (Trifolium pratense) and Zigzag Clover (T. medium) - A Picture of Genomic Similarities and Differences.</title>
        <authorList>
            <person name="Dluhosova J."/>
            <person name="Istvanek J."/>
            <person name="Nedelnik J."/>
            <person name="Repkova J."/>
        </authorList>
    </citation>
    <scope>NUCLEOTIDE SEQUENCE [LARGE SCALE GENOMIC DNA]</scope>
    <source>
        <strain evidence="2">cv. 10/8</strain>
        <tissue evidence="1">Leaf</tissue>
    </source>
</reference>
<sequence length="81" mass="8901">MEKAQVFIGALRSPAENQHTSDNNNINFDELENFSDIDFEIFNIASPIPTPPPQTVELPIVSIPAAAEPQHNAIISEESNN</sequence>
<name>A0A392TFQ3_9FABA</name>